<gene>
    <name evidence="1" type="ORF">MJ1_0530</name>
</gene>
<accession>A0A915SKJ3</accession>
<dbReference type="EMBL" id="AP019769">
    <property type="protein sequence ID" value="BBL45683.1"/>
    <property type="molecule type" value="Genomic_DNA"/>
</dbReference>
<dbReference type="AlphaFoldDB" id="A0A915SKJ3"/>
<evidence type="ECO:0000313" key="1">
    <source>
        <dbReference type="EMBL" id="BBL45683.1"/>
    </source>
</evidence>
<dbReference type="GeneID" id="74568477"/>
<name>A0A915SKJ3_9ARCH</name>
<evidence type="ECO:0008006" key="3">
    <source>
        <dbReference type="Google" id="ProtNLM"/>
    </source>
</evidence>
<organism evidence="1 2">
    <name type="scientific">Nanobdella aerobiophila</name>
    <dbReference type="NCBI Taxonomy" id="2586965"/>
    <lineage>
        <taxon>Archaea</taxon>
        <taxon>Nanobdellota</taxon>
        <taxon>Nanobdellia</taxon>
        <taxon>Nanobdellales</taxon>
        <taxon>Nanobdellaceae</taxon>
        <taxon>Nanobdella</taxon>
    </lineage>
</organism>
<protein>
    <recommendedName>
        <fullName evidence="3">rRNA small subunit methyltransferase F RNA-binding PUA-like domain-containing protein</fullName>
    </recommendedName>
</protein>
<keyword evidence="2" id="KW-1185">Reference proteome</keyword>
<evidence type="ECO:0000313" key="2">
    <source>
        <dbReference type="Proteomes" id="UP001055553"/>
    </source>
</evidence>
<dbReference type="KEGG" id="naer:MJ1_0530"/>
<dbReference type="RefSeq" id="WP_258392998.1">
    <property type="nucleotide sequence ID" value="NZ_AP019769.1"/>
</dbReference>
<dbReference type="Proteomes" id="UP001055553">
    <property type="component" value="Chromosome"/>
</dbReference>
<reference evidence="2" key="1">
    <citation type="journal article" date="2022" name="Int. J. Syst. Evol. Microbiol.">
        <title>Nanobdella aerobiophila gen. nov., sp. nov., a thermoacidophilic, obligate ectosymbiotic archaeon, and proposal of Nanobdellaceae fam. nov., Nanobdellales ord. nov. and Nanobdellia class. nov.</title>
        <authorList>
            <person name="Kato S."/>
            <person name="Ogasawara A."/>
            <person name="Itoh T."/>
            <person name="Sakai H.D."/>
            <person name="Shimizu M."/>
            <person name="Yuki M."/>
            <person name="Kaneko M."/>
            <person name="Takashina T."/>
            <person name="Ohkuma M."/>
        </authorList>
    </citation>
    <scope>NUCLEOTIDE SEQUENCE [LARGE SCALE GENOMIC DNA]</scope>
    <source>
        <strain evidence="2">MJ1</strain>
    </source>
</reference>
<sequence length="144" mass="17450">MKEVSKKYMEEIIRKIENFYGVNIDKSFIKNSRFFMTKDKIYMFNKNYPDFLDQKYLSRYGLYIIKIEKNNIRFSIEGAQLFGIDSKRLINVDKNMIFKKEYDIKIDKEDGFYIAKDGNDILCSIYIKDRELRDFIPKERKISL</sequence>
<proteinExistence type="predicted"/>